<keyword evidence="3" id="KW-1185">Reference proteome</keyword>
<comment type="caution">
    <text evidence="2">The sequence shown here is derived from an EMBL/GenBank/DDBJ whole genome shotgun (WGS) entry which is preliminary data.</text>
</comment>
<sequence length="635" mass="69174">MSQKTESCIICDNYRFWIDLQLVDDKGQPLIGVAYTLSERGTGRTLAGSSDTQGLIHAEGMTARPYTLTLEPQSLADALTTLSPPAAIQGKDKSLKDFCREQGYQFSENHRAGEFNEELPETVHRMTAGQISRSAHYQQRDEGYQLWFPYDHHRVIAIKRIAEPVFAKSILRGEGNTDAGDAVEDLANFGLCDYSTYACGVPSTIEQSESEANWVSSLFSTIGNALNPIGTAQAFPIGGAMGGSMGMGASGGVAGAAVGQQGNDFGWGTTQQSSNQRIANGLEQTLRKPPPLVMSASILFAMAANYYKGDSLTQQDLLEIADMGGTAPTRLRVGFASTDETAVAMASASQLIAFHTEPDSDKAQVPVIKGQLASDAERMEVISLPAYQSLGNALSRLAPIEVYRFDVGGGTQLYMGVAASGDIINISARIDDIPKGPIIHAGPSPLPQKVEKPEGFAIHDFDYRPETLPIADDGIVWRHTGHDVEPVDFRDYILTVERKDVKPAYVSLEKEYKKKIQDFEAEHGSDNIHGLRRHGSGTTLEQQKYRSKTGYTPDGVQGKPTDSTRFINPQDQLEAIEKASELYDPNIHTNGRVDVDMGRIVAEGYTKEGEYFQTSTVRAGFDKKTGKMYSIFGIK</sequence>
<dbReference type="AlphaFoldDB" id="A0A1S1HSG9"/>
<evidence type="ECO:0000313" key="3">
    <source>
        <dbReference type="Proteomes" id="UP000179588"/>
    </source>
</evidence>
<evidence type="ECO:0000256" key="1">
    <source>
        <dbReference type="SAM" id="MobiDB-lite"/>
    </source>
</evidence>
<dbReference type="EMBL" id="LVIE01000156">
    <property type="protein sequence ID" value="OHT24336.1"/>
    <property type="molecule type" value="Genomic_DNA"/>
</dbReference>
<proteinExistence type="predicted"/>
<organism evidence="2 3">
    <name type="scientific">Providencia stuartii</name>
    <dbReference type="NCBI Taxonomy" id="588"/>
    <lineage>
        <taxon>Bacteria</taxon>
        <taxon>Pseudomonadati</taxon>
        <taxon>Pseudomonadota</taxon>
        <taxon>Gammaproteobacteria</taxon>
        <taxon>Enterobacterales</taxon>
        <taxon>Morganellaceae</taxon>
        <taxon>Providencia</taxon>
    </lineage>
</organism>
<reference evidence="2 3" key="1">
    <citation type="submission" date="2016-03" db="EMBL/GenBank/DDBJ databases">
        <title>Genome sequence of Providencia stuartii strain, isolated from the salivary glands of larval Lucilia sericata.</title>
        <authorList>
            <person name="Yuan Y."/>
            <person name="Zhang Y."/>
            <person name="Fu S."/>
            <person name="Crippen T.L."/>
            <person name="Visi D."/>
            <person name="Benbow M.E."/>
            <person name="Allen M."/>
            <person name="Tomberlin J.K."/>
            <person name="Sze S.-H."/>
            <person name="Tarone A.M."/>
        </authorList>
    </citation>
    <scope>NUCLEOTIDE SEQUENCE [LARGE SCALE GENOMIC DNA]</scope>
    <source>
        <strain evidence="2 3">Crippen</strain>
    </source>
</reference>
<accession>A0A1S1HSG9</accession>
<evidence type="ECO:0008006" key="4">
    <source>
        <dbReference type="Google" id="ProtNLM"/>
    </source>
</evidence>
<gene>
    <name evidence="2" type="ORF">A3Q29_18370</name>
</gene>
<evidence type="ECO:0000313" key="2">
    <source>
        <dbReference type="EMBL" id="OHT24336.1"/>
    </source>
</evidence>
<dbReference type="Proteomes" id="UP000179588">
    <property type="component" value="Unassembled WGS sequence"/>
</dbReference>
<name>A0A1S1HSG9_PROST</name>
<feature type="region of interest" description="Disordered" evidence="1">
    <location>
        <begin position="526"/>
        <end position="566"/>
    </location>
</feature>
<protein>
    <recommendedName>
        <fullName evidence="4">Pyosin/cloacin translocation domain-containing protein</fullName>
    </recommendedName>
</protein>